<dbReference type="GO" id="GO:0005737">
    <property type="term" value="C:cytoplasm"/>
    <property type="evidence" value="ECO:0007669"/>
    <property type="project" value="TreeGrafter"/>
</dbReference>
<accession>A0A819SH48</accession>
<dbReference type="PROSITE" id="PS51718">
    <property type="entry name" value="G_DYNAMIN_2"/>
    <property type="match status" value="1"/>
</dbReference>
<dbReference type="GO" id="GO:0003924">
    <property type="term" value="F:GTPase activity"/>
    <property type="evidence" value="ECO:0007669"/>
    <property type="project" value="InterPro"/>
</dbReference>
<dbReference type="GO" id="GO:0005874">
    <property type="term" value="C:microtubule"/>
    <property type="evidence" value="ECO:0007669"/>
    <property type="project" value="TreeGrafter"/>
</dbReference>
<protein>
    <submittedName>
        <fullName evidence="6">Uncharacterized protein</fullName>
    </submittedName>
</protein>
<dbReference type="Gene3D" id="1.20.120.1240">
    <property type="entry name" value="Dynamin, middle domain"/>
    <property type="match status" value="1"/>
</dbReference>
<sequence length="800" mass="91014">MLVDELNTKESSGLLSAIDRMREILHNEKITLPEIVVVGDQSVGKSSVLEAISGIQLPRAQNICTRCPLELRMKSTTGIEHAIIRSSKHSENEGETLYDMNEISNSVTRLTKEIAGEGTNVSSKPIYLTIYKRNMPYDLTLIDLPGITRNPLPGQPKDIHTQILNLINKYIEPTTAVVLHVIPASVDFATSESMKLAKEYDPQCFRQLIAATKIDKYDKGIAEKLLGRGPGGMQLKLGCIAVLNRNQDEIDQNISFEEMKKREIEFFIKHYEAFQYLPDEFKGIDQLVKKLAIIQQDRIRSTLPQVIEELRKQIREKNLELKNIPIPMTSEQDCWMKFQSMINAFRESIRAKVNGDYDVLTRINMITNNNNQTSSKVHDSIMLSSSSSFKTNENSIDSIPNDDRLAYHIYRFQRKFQDELTKNFSDFFSSDYYKLVLQVIDDGAGVSLPNFPSYQIIERLFHGELQRLPRTCFTLIERISHYLKESLLRILHQTFDNQYIRLIEQLKDVIINQIDLAADRATERIQEILDMEYRIFTINNLYPDKVNEMKERFNKKEKEQQGEAAPPPIAMTVVTPSTIQIDSTQKPDFKKLLKPIPGSKSDALISKPEDSTSTVKSETLTSTSLTTSMMIPSSHKLTFNESLAAADIQITLEAYCLVVRKRIVDIISQICYHQFITKCALVIDQVLTITCPSSDLLRFMKESAEQTSRRENLIRTIKAYEDALRLGQVLSGNELTIESTTDCLTLKSSLKINTSISKAVIAIDKRAITKLYKSTAPKLNDQSLRNSLIKPKVDRGEGFS</sequence>
<dbReference type="Pfam" id="PF00350">
    <property type="entry name" value="Dynamin_N"/>
    <property type="match status" value="1"/>
</dbReference>
<dbReference type="EMBL" id="CAJNOU010000055">
    <property type="protein sequence ID" value="CAF0837983.1"/>
    <property type="molecule type" value="Genomic_DNA"/>
</dbReference>
<gene>
    <name evidence="6" type="ORF">FNK824_LOCUS29172</name>
    <name evidence="5" type="ORF">SEV965_LOCUS2462</name>
</gene>
<evidence type="ECO:0000256" key="2">
    <source>
        <dbReference type="ARBA" id="ARBA00023134"/>
    </source>
</evidence>
<organism evidence="6 7">
    <name type="scientific">Rotaria sordida</name>
    <dbReference type="NCBI Taxonomy" id="392033"/>
    <lineage>
        <taxon>Eukaryota</taxon>
        <taxon>Metazoa</taxon>
        <taxon>Spiralia</taxon>
        <taxon>Gnathifera</taxon>
        <taxon>Rotifera</taxon>
        <taxon>Eurotatoria</taxon>
        <taxon>Bdelloidea</taxon>
        <taxon>Philodinida</taxon>
        <taxon>Philodinidae</taxon>
        <taxon>Rotaria</taxon>
    </lineage>
</organism>
<dbReference type="Gene3D" id="3.40.50.300">
    <property type="entry name" value="P-loop containing nucleotide triphosphate hydrolases"/>
    <property type="match status" value="1"/>
</dbReference>
<keyword evidence="2" id="KW-0342">GTP-binding</keyword>
<dbReference type="EMBL" id="CAJOBE010008356">
    <property type="protein sequence ID" value="CAF4059460.1"/>
    <property type="molecule type" value="Genomic_DNA"/>
</dbReference>
<keyword evidence="1" id="KW-0547">Nucleotide-binding</keyword>
<feature type="domain" description="GED" evidence="3">
    <location>
        <begin position="645"/>
        <end position="735"/>
    </location>
</feature>
<dbReference type="InterPro" id="IPR045063">
    <property type="entry name" value="Dynamin_N"/>
</dbReference>
<proteinExistence type="predicted"/>
<dbReference type="Proteomes" id="UP000663874">
    <property type="component" value="Unassembled WGS sequence"/>
</dbReference>
<dbReference type="Pfam" id="PF02212">
    <property type="entry name" value="GED"/>
    <property type="match status" value="1"/>
</dbReference>
<feature type="domain" description="Dynamin-type G" evidence="4">
    <location>
        <begin position="29"/>
        <end position="304"/>
    </location>
</feature>
<evidence type="ECO:0000259" key="4">
    <source>
        <dbReference type="PROSITE" id="PS51718"/>
    </source>
</evidence>
<reference evidence="6" key="1">
    <citation type="submission" date="2021-02" db="EMBL/GenBank/DDBJ databases">
        <authorList>
            <person name="Nowell W R."/>
        </authorList>
    </citation>
    <scope>NUCLEOTIDE SEQUENCE</scope>
</reference>
<evidence type="ECO:0000313" key="7">
    <source>
        <dbReference type="Proteomes" id="UP000663874"/>
    </source>
</evidence>
<dbReference type="SMART" id="SM00053">
    <property type="entry name" value="DYNc"/>
    <property type="match status" value="1"/>
</dbReference>
<dbReference type="GO" id="GO:0016020">
    <property type="term" value="C:membrane"/>
    <property type="evidence" value="ECO:0007669"/>
    <property type="project" value="TreeGrafter"/>
</dbReference>
<dbReference type="InterPro" id="IPR001401">
    <property type="entry name" value="Dynamin_GTPase"/>
</dbReference>
<dbReference type="InterPro" id="IPR003130">
    <property type="entry name" value="GED"/>
</dbReference>
<dbReference type="AlphaFoldDB" id="A0A819SH48"/>
<name>A0A819SH48_9BILA</name>
<dbReference type="PANTHER" id="PTHR11566:SF173">
    <property type="entry name" value="DYNAMIN-RELATED PROTEIN 4C"/>
    <property type="match status" value="1"/>
</dbReference>
<dbReference type="PRINTS" id="PR00195">
    <property type="entry name" value="DYNAMIN"/>
</dbReference>
<evidence type="ECO:0000313" key="5">
    <source>
        <dbReference type="EMBL" id="CAF0837983.1"/>
    </source>
</evidence>
<dbReference type="InterPro" id="IPR020850">
    <property type="entry name" value="GED_dom"/>
</dbReference>
<dbReference type="SUPFAM" id="SSF52540">
    <property type="entry name" value="P-loop containing nucleoside triphosphate hydrolases"/>
    <property type="match status" value="1"/>
</dbReference>
<dbReference type="CDD" id="cd08771">
    <property type="entry name" value="DLP_1"/>
    <property type="match status" value="1"/>
</dbReference>
<dbReference type="InterPro" id="IPR022812">
    <property type="entry name" value="Dynamin"/>
</dbReference>
<dbReference type="Pfam" id="PF01031">
    <property type="entry name" value="Dynamin_M"/>
    <property type="match status" value="1"/>
</dbReference>
<dbReference type="GO" id="GO:0008017">
    <property type="term" value="F:microtubule binding"/>
    <property type="evidence" value="ECO:0007669"/>
    <property type="project" value="TreeGrafter"/>
</dbReference>
<dbReference type="InterPro" id="IPR030381">
    <property type="entry name" value="G_DYNAMIN_dom"/>
</dbReference>
<dbReference type="PANTHER" id="PTHR11566">
    <property type="entry name" value="DYNAMIN"/>
    <property type="match status" value="1"/>
</dbReference>
<dbReference type="InterPro" id="IPR027417">
    <property type="entry name" value="P-loop_NTPase"/>
</dbReference>
<evidence type="ECO:0000313" key="6">
    <source>
        <dbReference type="EMBL" id="CAF4059460.1"/>
    </source>
</evidence>
<evidence type="ECO:0000256" key="1">
    <source>
        <dbReference type="ARBA" id="ARBA00022741"/>
    </source>
</evidence>
<dbReference type="GO" id="GO:0005525">
    <property type="term" value="F:GTP binding"/>
    <property type="evidence" value="ECO:0007669"/>
    <property type="project" value="InterPro"/>
</dbReference>
<dbReference type="PROSITE" id="PS51388">
    <property type="entry name" value="GED"/>
    <property type="match status" value="1"/>
</dbReference>
<dbReference type="Proteomes" id="UP000663889">
    <property type="component" value="Unassembled WGS sequence"/>
</dbReference>
<evidence type="ECO:0000259" key="3">
    <source>
        <dbReference type="PROSITE" id="PS51388"/>
    </source>
</evidence>
<dbReference type="InterPro" id="IPR000375">
    <property type="entry name" value="Dynamin_stalk"/>
</dbReference>
<comment type="caution">
    <text evidence="6">The sequence shown here is derived from an EMBL/GenBank/DDBJ whole genome shotgun (WGS) entry which is preliminary data.</text>
</comment>